<dbReference type="InterPro" id="IPR011701">
    <property type="entry name" value="MFS"/>
</dbReference>
<evidence type="ECO:0000313" key="9">
    <source>
        <dbReference type="EMBL" id="AVO45059.1"/>
    </source>
</evidence>
<feature type="transmembrane region" description="Helical" evidence="7">
    <location>
        <begin position="184"/>
        <end position="206"/>
    </location>
</feature>
<feature type="region of interest" description="Disordered" evidence="6">
    <location>
        <begin position="1"/>
        <end position="22"/>
    </location>
</feature>
<feature type="transmembrane region" description="Helical" evidence="7">
    <location>
        <begin position="298"/>
        <end position="320"/>
    </location>
</feature>
<gene>
    <name evidence="9" type="ORF">C6569_08275</name>
</gene>
<evidence type="ECO:0000259" key="8">
    <source>
        <dbReference type="PROSITE" id="PS50850"/>
    </source>
</evidence>
<keyword evidence="3 7" id="KW-0812">Transmembrane</keyword>
<evidence type="ECO:0000256" key="5">
    <source>
        <dbReference type="ARBA" id="ARBA00023136"/>
    </source>
</evidence>
<evidence type="ECO:0000256" key="7">
    <source>
        <dbReference type="SAM" id="Phobius"/>
    </source>
</evidence>
<name>A0A2S0NA57_9HYPH</name>
<feature type="transmembrane region" description="Helical" evidence="7">
    <location>
        <begin position="126"/>
        <end position="145"/>
    </location>
</feature>
<evidence type="ECO:0000256" key="6">
    <source>
        <dbReference type="SAM" id="MobiDB-lite"/>
    </source>
</evidence>
<dbReference type="OrthoDB" id="9791756at2"/>
<dbReference type="InterPro" id="IPR020846">
    <property type="entry name" value="MFS_dom"/>
</dbReference>
<evidence type="ECO:0000256" key="4">
    <source>
        <dbReference type="ARBA" id="ARBA00022989"/>
    </source>
</evidence>
<feature type="transmembrane region" description="Helical" evidence="7">
    <location>
        <begin position="419"/>
        <end position="436"/>
    </location>
</feature>
<dbReference type="InterPro" id="IPR050189">
    <property type="entry name" value="MFS_Efflux_Transporters"/>
</dbReference>
<feature type="transmembrane region" description="Helical" evidence="7">
    <location>
        <begin position="212"/>
        <end position="234"/>
    </location>
</feature>
<feature type="domain" description="Major facilitator superfamily (MFS) profile" evidence="8">
    <location>
        <begin position="60"/>
        <end position="444"/>
    </location>
</feature>
<keyword evidence="2" id="KW-1003">Cell membrane</keyword>
<reference evidence="9 10" key="1">
    <citation type="submission" date="2018-03" db="EMBL/GenBank/DDBJ databases">
        <title>Genome sequencing of Phreatobacter sp.</title>
        <authorList>
            <person name="Kim S.-J."/>
            <person name="Heo J."/>
            <person name="Kwon S.-W."/>
        </authorList>
    </citation>
    <scope>NUCLEOTIDE SEQUENCE [LARGE SCALE GENOMIC DNA]</scope>
    <source>
        <strain evidence="9 10">S-12</strain>
    </source>
</reference>
<dbReference type="Pfam" id="PF07690">
    <property type="entry name" value="MFS_1"/>
    <property type="match status" value="1"/>
</dbReference>
<dbReference type="GO" id="GO:0005886">
    <property type="term" value="C:plasma membrane"/>
    <property type="evidence" value="ECO:0007669"/>
    <property type="project" value="UniProtKB-SubCell"/>
</dbReference>
<comment type="subcellular location">
    <subcellularLocation>
        <location evidence="1">Cell membrane</location>
        <topology evidence="1">Multi-pass membrane protein</topology>
    </subcellularLocation>
</comment>
<evidence type="ECO:0000256" key="2">
    <source>
        <dbReference type="ARBA" id="ARBA00022475"/>
    </source>
</evidence>
<dbReference type="EMBL" id="CP027668">
    <property type="protein sequence ID" value="AVO45059.1"/>
    <property type="molecule type" value="Genomic_DNA"/>
</dbReference>
<dbReference type="KEGG" id="phr:C6569_08275"/>
<dbReference type="PANTHER" id="PTHR43124:SF3">
    <property type="entry name" value="CHLORAMPHENICOL EFFLUX PUMP RV0191"/>
    <property type="match status" value="1"/>
</dbReference>
<dbReference type="AlphaFoldDB" id="A0A2S0NA57"/>
<dbReference type="SUPFAM" id="SSF103473">
    <property type="entry name" value="MFS general substrate transporter"/>
    <property type="match status" value="1"/>
</dbReference>
<dbReference type="InterPro" id="IPR036259">
    <property type="entry name" value="MFS_trans_sf"/>
</dbReference>
<dbReference type="GO" id="GO:0022857">
    <property type="term" value="F:transmembrane transporter activity"/>
    <property type="evidence" value="ECO:0007669"/>
    <property type="project" value="InterPro"/>
</dbReference>
<feature type="transmembrane region" description="Helical" evidence="7">
    <location>
        <begin position="357"/>
        <end position="379"/>
    </location>
</feature>
<protein>
    <submittedName>
        <fullName evidence="9">MFS transporter</fullName>
    </submittedName>
</protein>
<feature type="transmembrane region" description="Helical" evidence="7">
    <location>
        <begin position="269"/>
        <end position="292"/>
    </location>
</feature>
<feature type="transmembrane region" description="Helical" evidence="7">
    <location>
        <begin position="332"/>
        <end position="351"/>
    </location>
</feature>
<proteinExistence type="predicted"/>
<evidence type="ECO:0000313" key="10">
    <source>
        <dbReference type="Proteomes" id="UP000237889"/>
    </source>
</evidence>
<dbReference type="PROSITE" id="PS50850">
    <property type="entry name" value="MFS"/>
    <property type="match status" value="1"/>
</dbReference>
<keyword evidence="4 7" id="KW-1133">Transmembrane helix</keyword>
<feature type="transmembrane region" description="Helical" evidence="7">
    <location>
        <begin position="391"/>
        <end position="413"/>
    </location>
</feature>
<evidence type="ECO:0000256" key="3">
    <source>
        <dbReference type="ARBA" id="ARBA00022692"/>
    </source>
</evidence>
<evidence type="ECO:0000256" key="1">
    <source>
        <dbReference type="ARBA" id="ARBA00004651"/>
    </source>
</evidence>
<organism evidence="9 10">
    <name type="scientific">Phreatobacter cathodiphilus</name>
    <dbReference type="NCBI Taxonomy" id="1868589"/>
    <lineage>
        <taxon>Bacteria</taxon>
        <taxon>Pseudomonadati</taxon>
        <taxon>Pseudomonadota</taxon>
        <taxon>Alphaproteobacteria</taxon>
        <taxon>Hyphomicrobiales</taxon>
        <taxon>Phreatobacteraceae</taxon>
        <taxon>Phreatobacter</taxon>
    </lineage>
</organism>
<feature type="transmembrane region" description="Helical" evidence="7">
    <location>
        <begin position="151"/>
        <end position="172"/>
    </location>
</feature>
<dbReference type="Gene3D" id="1.20.1250.20">
    <property type="entry name" value="MFS general substrate transporter like domains"/>
    <property type="match status" value="1"/>
</dbReference>
<dbReference type="CDD" id="cd17324">
    <property type="entry name" value="MFS_NepI_like"/>
    <property type="match status" value="1"/>
</dbReference>
<dbReference type="PANTHER" id="PTHR43124">
    <property type="entry name" value="PURINE EFFLUX PUMP PBUE"/>
    <property type="match status" value="1"/>
</dbReference>
<sequence length="446" mass="46639">MTVRRLSGDGSAPKPRPGGEVNISAMRSRDLPQCRNRAHRLVMTQPDADAVPSDAVPWRALFLLGSASFASSAGLRFCDPLLPTLADAFRTTPGGAAVVVTAYAVAYGGFQLVTGPLGDRYGKVRMIALGATLCGLFTLACAFATSLEQIAVFRFLAGLTGAAIIPNCLAFIGDTIPLAQRQAVLARYMIFMSSGAISGQAVGGLLADAFGWPAAFVMVGGFMIAAGLTLTVQLRTNPVLSRRTAVPLGGLAGSFRQILASGRTPMGRLVLATVTAEAVLYIGAFTFVGAHLHDKFDVSFTVIGIMTALAAVGAVAYSSFAPMLLARFSQSSLLALSGLAFSVSFLVIALSPWLWPVGLAIVLCGGAFALFHNALQIMATQINPEARGASIATFAFCFFAGQTLGVLCTSVMFDRWGPEPIFLAAAVLMPAMALVFRTRLLAVQQA</sequence>
<accession>A0A2S0NA57</accession>
<keyword evidence="5 7" id="KW-0472">Membrane</keyword>
<keyword evidence="10" id="KW-1185">Reference proteome</keyword>
<dbReference type="Proteomes" id="UP000237889">
    <property type="component" value="Chromosome"/>
</dbReference>